<evidence type="ECO:0000256" key="1">
    <source>
        <dbReference type="ARBA" id="ARBA00004141"/>
    </source>
</evidence>
<evidence type="ECO:0000313" key="8">
    <source>
        <dbReference type="EMBL" id="KAK6183857.1"/>
    </source>
</evidence>
<feature type="transmembrane region" description="Helical" evidence="6">
    <location>
        <begin position="290"/>
        <end position="310"/>
    </location>
</feature>
<dbReference type="PROSITE" id="PS01130">
    <property type="entry name" value="SLC26A"/>
    <property type="match status" value="1"/>
</dbReference>
<dbReference type="PANTHER" id="PTHR11814">
    <property type="entry name" value="SULFATE TRANSPORTER"/>
    <property type="match status" value="1"/>
</dbReference>
<evidence type="ECO:0000256" key="2">
    <source>
        <dbReference type="ARBA" id="ARBA00022692"/>
    </source>
</evidence>
<dbReference type="Pfam" id="PF01740">
    <property type="entry name" value="STAS"/>
    <property type="match status" value="1"/>
</dbReference>
<dbReference type="EMBL" id="JAZGQO010000006">
    <property type="protein sequence ID" value="KAK6183857.1"/>
    <property type="molecule type" value="Genomic_DNA"/>
</dbReference>
<dbReference type="InterPro" id="IPR018045">
    <property type="entry name" value="S04_transporter_CS"/>
</dbReference>
<dbReference type="GO" id="GO:0016020">
    <property type="term" value="C:membrane"/>
    <property type="evidence" value="ECO:0007669"/>
    <property type="project" value="UniProtKB-SubCell"/>
</dbReference>
<protein>
    <recommendedName>
        <fullName evidence="7">STAS domain-containing protein</fullName>
    </recommendedName>
</protein>
<dbReference type="InterPro" id="IPR002645">
    <property type="entry name" value="STAS_dom"/>
</dbReference>
<proteinExistence type="predicted"/>
<evidence type="ECO:0000259" key="7">
    <source>
        <dbReference type="PROSITE" id="PS50801"/>
    </source>
</evidence>
<evidence type="ECO:0000313" key="9">
    <source>
        <dbReference type="Proteomes" id="UP001347796"/>
    </source>
</evidence>
<dbReference type="InterPro" id="IPR036513">
    <property type="entry name" value="STAS_dom_sf"/>
</dbReference>
<feature type="domain" description="STAS" evidence="7">
    <location>
        <begin position="557"/>
        <end position="710"/>
    </location>
</feature>
<feature type="transmembrane region" description="Helical" evidence="6">
    <location>
        <begin position="376"/>
        <end position="396"/>
    </location>
</feature>
<feature type="transmembrane region" description="Helical" evidence="6">
    <location>
        <begin position="408"/>
        <end position="430"/>
    </location>
</feature>
<gene>
    <name evidence="8" type="ORF">SNE40_006442</name>
</gene>
<dbReference type="CDD" id="cd07042">
    <property type="entry name" value="STAS_SulP_like_sulfate_transporter"/>
    <property type="match status" value="1"/>
</dbReference>
<evidence type="ECO:0000256" key="4">
    <source>
        <dbReference type="ARBA" id="ARBA00023136"/>
    </source>
</evidence>
<accession>A0AAN8JRX1</accession>
<dbReference type="AlphaFoldDB" id="A0AAN8JRX1"/>
<evidence type="ECO:0000256" key="5">
    <source>
        <dbReference type="SAM" id="MobiDB-lite"/>
    </source>
</evidence>
<reference evidence="8 9" key="1">
    <citation type="submission" date="2024-01" db="EMBL/GenBank/DDBJ databases">
        <title>The genome of the rayed Mediterranean limpet Patella caerulea (Linnaeus, 1758).</title>
        <authorList>
            <person name="Anh-Thu Weber A."/>
            <person name="Halstead-Nussloch G."/>
        </authorList>
    </citation>
    <scope>NUCLEOTIDE SEQUENCE [LARGE SCALE GENOMIC DNA]</scope>
    <source>
        <strain evidence="8">AATW-2023a</strain>
        <tissue evidence="8">Whole specimen</tissue>
    </source>
</reference>
<comment type="subcellular location">
    <subcellularLocation>
        <location evidence="1">Membrane</location>
        <topology evidence="1">Multi-pass membrane protein</topology>
    </subcellularLocation>
</comment>
<dbReference type="NCBIfam" id="TIGR00815">
    <property type="entry name" value="sulP"/>
    <property type="match status" value="1"/>
</dbReference>
<feature type="transmembrane region" description="Helical" evidence="6">
    <location>
        <begin position="322"/>
        <end position="339"/>
    </location>
</feature>
<feature type="transmembrane region" description="Helical" evidence="6">
    <location>
        <begin position="450"/>
        <end position="480"/>
    </location>
</feature>
<dbReference type="InterPro" id="IPR001902">
    <property type="entry name" value="SLC26A/SulP_fam"/>
</dbReference>
<sequence>MADLKGMRSPLDNDEHQTLLISEEPSQHYGAKGTMEMSTSGSGNVQIKRRLYNQRDLDRVYRKDEPEIGIKDKIKGSCSCSPKSICHHFLNYFPIIGVLRHYKLTKILVDVLAGLSAGFMHLPQGLGFGLLASLQPVYGLYSTFYPILLYVIFGTSPHVSFGTNAVLAVLTASIVEREAGALAATGATGNSSIVNILTEQDILEYKVGVAMAVTFLAGIILLAMGLMRLGFLTSYLSVSFIGGFTTASAIHIATSQVSKMLNIKVLPHAGAGKLVKTYIEIFTNITKTNIADLVISVICVIILLLVKICINQRFKAKLKFPVPIDLLIVIVGTIISHFANLNGRFGVAVVGSIPTGMPVPRLPNFDVLPRVGMDSFVIAILAFALTIAMAKLMARLNEYEVDDNQELVAYGMCNFVSSFFLCFPSCVAPPRTMILHTLGTKSTLNGITSAVFILIVLLAAGPLFVSLPVAVLAAMIVVAMKELLLQVTHLPEIWRVSKPDFVIWLMTLLVSVFVDLDIGIVVGIGISILTVIIQNQLSSGYLVGSPAGERMYLDKRFRNTINDVPGVKIFAFDAQLFFANAERFKKQLYENVFHPATHRAEKEMFVDSVTISEPDSKNANGLESPNEAAPVDQGQIIHFLIIDCSRISYIDIAGINILKQIVVEFGHVSVDILLARVPKYTLETLERSDFFVNYKRDFIFYDIVDAVEFATHSHSHDPIHVHL</sequence>
<keyword evidence="2 6" id="KW-0812">Transmembrane</keyword>
<dbReference type="GO" id="GO:0008271">
    <property type="term" value="F:secondary active sulfate transmembrane transporter activity"/>
    <property type="evidence" value="ECO:0007669"/>
    <property type="project" value="InterPro"/>
</dbReference>
<feature type="region of interest" description="Disordered" evidence="5">
    <location>
        <begin position="22"/>
        <end position="43"/>
    </location>
</feature>
<organism evidence="8 9">
    <name type="scientific">Patella caerulea</name>
    <name type="common">Rayed Mediterranean limpet</name>
    <dbReference type="NCBI Taxonomy" id="87958"/>
    <lineage>
        <taxon>Eukaryota</taxon>
        <taxon>Metazoa</taxon>
        <taxon>Spiralia</taxon>
        <taxon>Lophotrochozoa</taxon>
        <taxon>Mollusca</taxon>
        <taxon>Gastropoda</taxon>
        <taxon>Patellogastropoda</taxon>
        <taxon>Patelloidea</taxon>
        <taxon>Patellidae</taxon>
        <taxon>Patella</taxon>
    </lineage>
</organism>
<dbReference type="Proteomes" id="UP001347796">
    <property type="component" value="Unassembled WGS sequence"/>
</dbReference>
<feature type="transmembrane region" description="Helical" evidence="6">
    <location>
        <begin position="501"/>
        <end position="533"/>
    </location>
</feature>
<keyword evidence="3 6" id="KW-1133">Transmembrane helix</keyword>
<comment type="caution">
    <text evidence="8">The sequence shown here is derived from an EMBL/GenBank/DDBJ whole genome shotgun (WGS) entry which is preliminary data.</text>
</comment>
<keyword evidence="9" id="KW-1185">Reference proteome</keyword>
<dbReference type="SUPFAM" id="SSF52091">
    <property type="entry name" value="SpoIIaa-like"/>
    <property type="match status" value="1"/>
</dbReference>
<feature type="transmembrane region" description="Helical" evidence="6">
    <location>
        <begin position="107"/>
        <end position="132"/>
    </location>
</feature>
<dbReference type="Gene3D" id="3.30.750.24">
    <property type="entry name" value="STAS domain"/>
    <property type="match status" value="1"/>
</dbReference>
<name>A0AAN8JRX1_PATCE</name>
<feature type="transmembrane region" description="Helical" evidence="6">
    <location>
        <begin position="209"/>
        <end position="227"/>
    </location>
</feature>
<keyword evidence="4 6" id="KW-0472">Membrane</keyword>
<dbReference type="InterPro" id="IPR011547">
    <property type="entry name" value="SLC26A/SulP_dom"/>
</dbReference>
<evidence type="ECO:0000256" key="3">
    <source>
        <dbReference type="ARBA" id="ARBA00022989"/>
    </source>
</evidence>
<feature type="transmembrane region" description="Helical" evidence="6">
    <location>
        <begin position="234"/>
        <end position="253"/>
    </location>
</feature>
<feature type="transmembrane region" description="Helical" evidence="6">
    <location>
        <begin position="144"/>
        <end position="167"/>
    </location>
</feature>
<dbReference type="PROSITE" id="PS50801">
    <property type="entry name" value="STAS"/>
    <property type="match status" value="1"/>
</dbReference>
<evidence type="ECO:0000256" key="6">
    <source>
        <dbReference type="SAM" id="Phobius"/>
    </source>
</evidence>
<dbReference type="Pfam" id="PF00916">
    <property type="entry name" value="Sulfate_transp"/>
    <property type="match status" value="1"/>
</dbReference>